<dbReference type="STRING" id="1223545.GS4_26_00250"/>
<evidence type="ECO:0000313" key="3">
    <source>
        <dbReference type="EMBL" id="GAC69578.1"/>
    </source>
</evidence>
<dbReference type="PANTHER" id="PTHR48050:SF13">
    <property type="entry name" value="STEROL 3-BETA-GLUCOSYLTRANSFERASE UGT80A2"/>
    <property type="match status" value="1"/>
</dbReference>
<evidence type="ECO:0000259" key="1">
    <source>
        <dbReference type="Pfam" id="PF03033"/>
    </source>
</evidence>
<feature type="domain" description="Erythromycin biosynthesis protein CIII-like C-terminal" evidence="2">
    <location>
        <begin position="285"/>
        <end position="407"/>
    </location>
</feature>
<evidence type="ECO:0000259" key="2">
    <source>
        <dbReference type="Pfam" id="PF06722"/>
    </source>
</evidence>
<dbReference type="Pfam" id="PF03033">
    <property type="entry name" value="Glyco_transf_28"/>
    <property type="match status" value="1"/>
</dbReference>
<reference evidence="3 4" key="1">
    <citation type="submission" date="2013-01" db="EMBL/GenBank/DDBJ databases">
        <title>Whole genome shotgun sequence of Gordonia soli NBRC 108243.</title>
        <authorList>
            <person name="Isaki-Nakamura S."/>
            <person name="Hosoyama A."/>
            <person name="Tsuchikane K."/>
            <person name="Ando Y."/>
            <person name="Baba S."/>
            <person name="Ohji S."/>
            <person name="Hamada M."/>
            <person name="Tamura T."/>
            <person name="Yamazoe A."/>
            <person name="Yamazaki S."/>
            <person name="Fujita N."/>
        </authorList>
    </citation>
    <scope>NUCLEOTIDE SEQUENCE [LARGE SCALE GENOMIC DNA]</scope>
    <source>
        <strain evidence="3 4">NBRC 108243</strain>
    </source>
</reference>
<dbReference type="InterPro" id="IPR050426">
    <property type="entry name" value="Glycosyltransferase_28"/>
</dbReference>
<accession>M0QLX2</accession>
<dbReference type="PANTHER" id="PTHR48050">
    <property type="entry name" value="STEROL 3-BETA-GLUCOSYLTRANSFERASE"/>
    <property type="match status" value="1"/>
</dbReference>
<dbReference type="eggNOG" id="COG1819">
    <property type="taxonomic scope" value="Bacteria"/>
</dbReference>
<dbReference type="GO" id="GO:0005975">
    <property type="term" value="P:carbohydrate metabolic process"/>
    <property type="evidence" value="ECO:0007669"/>
    <property type="project" value="InterPro"/>
</dbReference>
<dbReference type="InterPro" id="IPR002213">
    <property type="entry name" value="UDP_glucos_trans"/>
</dbReference>
<proteinExistence type="predicted"/>
<dbReference type="InterPro" id="IPR010610">
    <property type="entry name" value="EryCIII-like_C"/>
</dbReference>
<sequence>MARILLCSTPLAGHVGPVTAVGHGLVERGHEVIMVTGSRFADQVADAGLTMHPLAGIADIDERDPDSFLPKRDRHRGLALSRYQVENTFVRPLLDQAAAVNEVIDTGDVGAVLCDGTFAGIVPLLSRSREQRPPVMGLGTMPLAQTSRDVAPFNSGLPPMPGLVGNIRNRIAHQVVRRGMFAATQRYAAGLVGAAGGRLDHFILDLSSAFDRFFQLGPAEFEYTRADLAENTVFVGPVGGPNRRVAQPPWWPEMLADQRPIVHVTQGTLDNHDLSQLIEPAIVGLGDADVQVVVTTGGADPDSIRLASNTRIARFLDYNALLPRTAVMVTNGGYGGVLHALRHAVPVIVAPGAEDKPEVAARVQHFGVGADLRTRRPPASSIADATIRILSDDSVTQSCTAMARAIATYDPIGTIANALHDELDPARCDPRPDPKDVAR</sequence>
<feature type="domain" description="Glycosyltransferase family 28 N-terminal" evidence="1">
    <location>
        <begin position="12"/>
        <end position="56"/>
    </location>
</feature>
<dbReference type="Proteomes" id="UP000011666">
    <property type="component" value="Unassembled WGS sequence"/>
</dbReference>
<protein>
    <submittedName>
        <fullName evidence="3">Putative glycosyltransferase</fullName>
    </submittedName>
</protein>
<gene>
    <name evidence="3" type="ORF">GS4_26_00250</name>
</gene>
<dbReference type="RefSeq" id="WP_007622800.1">
    <property type="nucleotide sequence ID" value="NZ_BANX01000026.1"/>
</dbReference>
<dbReference type="Gene3D" id="3.40.50.2000">
    <property type="entry name" value="Glycogen Phosphorylase B"/>
    <property type="match status" value="2"/>
</dbReference>
<keyword evidence="4" id="KW-1185">Reference proteome</keyword>
<dbReference type="InterPro" id="IPR004276">
    <property type="entry name" value="GlycoTrans_28_N"/>
</dbReference>
<keyword evidence="3" id="KW-0808">Transferase</keyword>
<dbReference type="EMBL" id="BANX01000026">
    <property type="protein sequence ID" value="GAC69578.1"/>
    <property type="molecule type" value="Genomic_DNA"/>
</dbReference>
<dbReference type="Pfam" id="PF06722">
    <property type="entry name" value="EryCIII-like_C"/>
    <property type="match status" value="1"/>
</dbReference>
<dbReference type="GO" id="GO:0008194">
    <property type="term" value="F:UDP-glycosyltransferase activity"/>
    <property type="evidence" value="ECO:0007669"/>
    <property type="project" value="InterPro"/>
</dbReference>
<dbReference type="GO" id="GO:0016758">
    <property type="term" value="F:hexosyltransferase activity"/>
    <property type="evidence" value="ECO:0007669"/>
    <property type="project" value="InterPro"/>
</dbReference>
<dbReference type="GO" id="GO:0033072">
    <property type="term" value="P:vancomycin biosynthetic process"/>
    <property type="evidence" value="ECO:0007669"/>
    <property type="project" value="UniProtKB-ARBA"/>
</dbReference>
<name>M0QLX2_9ACTN</name>
<comment type="caution">
    <text evidence="3">The sequence shown here is derived from an EMBL/GenBank/DDBJ whole genome shotgun (WGS) entry which is preliminary data.</text>
</comment>
<dbReference type="SUPFAM" id="SSF53756">
    <property type="entry name" value="UDP-Glycosyltransferase/glycogen phosphorylase"/>
    <property type="match status" value="1"/>
</dbReference>
<dbReference type="CDD" id="cd03784">
    <property type="entry name" value="GT1_Gtf-like"/>
    <property type="match status" value="1"/>
</dbReference>
<dbReference type="AlphaFoldDB" id="M0QLX2"/>
<evidence type="ECO:0000313" key="4">
    <source>
        <dbReference type="Proteomes" id="UP000011666"/>
    </source>
</evidence>
<dbReference type="OrthoDB" id="6620093at2"/>
<organism evidence="3 4">
    <name type="scientific">Gordonia soli NBRC 108243</name>
    <dbReference type="NCBI Taxonomy" id="1223545"/>
    <lineage>
        <taxon>Bacteria</taxon>
        <taxon>Bacillati</taxon>
        <taxon>Actinomycetota</taxon>
        <taxon>Actinomycetes</taxon>
        <taxon>Mycobacteriales</taxon>
        <taxon>Gordoniaceae</taxon>
        <taxon>Gordonia</taxon>
    </lineage>
</organism>